<dbReference type="AlphaFoldDB" id="A0A4C1ZKB2"/>
<dbReference type="Proteomes" id="UP000299102">
    <property type="component" value="Unassembled WGS sequence"/>
</dbReference>
<accession>A0A4C1ZKB2</accession>
<proteinExistence type="predicted"/>
<comment type="caution">
    <text evidence="1">The sequence shown here is derived from an EMBL/GenBank/DDBJ whole genome shotgun (WGS) entry which is preliminary data.</text>
</comment>
<organism evidence="1 2">
    <name type="scientific">Eumeta variegata</name>
    <name type="common">Bagworm moth</name>
    <name type="synonym">Eumeta japonica</name>
    <dbReference type="NCBI Taxonomy" id="151549"/>
    <lineage>
        <taxon>Eukaryota</taxon>
        <taxon>Metazoa</taxon>
        <taxon>Ecdysozoa</taxon>
        <taxon>Arthropoda</taxon>
        <taxon>Hexapoda</taxon>
        <taxon>Insecta</taxon>
        <taxon>Pterygota</taxon>
        <taxon>Neoptera</taxon>
        <taxon>Endopterygota</taxon>
        <taxon>Lepidoptera</taxon>
        <taxon>Glossata</taxon>
        <taxon>Ditrysia</taxon>
        <taxon>Tineoidea</taxon>
        <taxon>Psychidae</taxon>
        <taxon>Oiketicinae</taxon>
        <taxon>Eumeta</taxon>
    </lineage>
</organism>
<reference evidence="1 2" key="1">
    <citation type="journal article" date="2019" name="Commun. Biol.">
        <title>The bagworm genome reveals a unique fibroin gene that provides high tensile strength.</title>
        <authorList>
            <person name="Kono N."/>
            <person name="Nakamura H."/>
            <person name="Ohtoshi R."/>
            <person name="Tomita M."/>
            <person name="Numata K."/>
            <person name="Arakawa K."/>
        </authorList>
    </citation>
    <scope>NUCLEOTIDE SEQUENCE [LARGE SCALE GENOMIC DNA]</scope>
</reference>
<sequence>MIPQQCMHSKERLASSSIDEVDCPKNMRTTSSMNACTYTLSFPSKESRMRLQKKAPSVSRCGVNVHRVVCSFNIKWLWRRPTSILSMVLPSTGSRPMEW</sequence>
<name>A0A4C1ZKB2_EUMVA</name>
<keyword evidence="2" id="KW-1185">Reference proteome</keyword>
<gene>
    <name evidence="1" type="ORF">EVAR_62811_1</name>
</gene>
<evidence type="ECO:0000313" key="2">
    <source>
        <dbReference type="Proteomes" id="UP000299102"/>
    </source>
</evidence>
<protein>
    <submittedName>
        <fullName evidence="1">Uncharacterized protein</fullName>
    </submittedName>
</protein>
<dbReference type="EMBL" id="BGZK01001991">
    <property type="protein sequence ID" value="GBP89321.1"/>
    <property type="molecule type" value="Genomic_DNA"/>
</dbReference>
<evidence type="ECO:0000313" key="1">
    <source>
        <dbReference type="EMBL" id="GBP89321.1"/>
    </source>
</evidence>